<dbReference type="GO" id="GO:0046983">
    <property type="term" value="F:protein dimerization activity"/>
    <property type="evidence" value="ECO:0007669"/>
    <property type="project" value="InterPro"/>
</dbReference>
<evidence type="ECO:0000259" key="1">
    <source>
        <dbReference type="Pfam" id="PF05699"/>
    </source>
</evidence>
<gene>
    <name evidence="2" type="ORF">RHSIM_Rhsim09G0063900</name>
</gene>
<dbReference type="Proteomes" id="UP000626092">
    <property type="component" value="Unassembled WGS sequence"/>
</dbReference>
<feature type="domain" description="HAT C-terminal dimerisation" evidence="1">
    <location>
        <begin position="214"/>
        <end position="292"/>
    </location>
</feature>
<reference evidence="2" key="1">
    <citation type="submission" date="2019-11" db="EMBL/GenBank/DDBJ databases">
        <authorList>
            <person name="Liu Y."/>
            <person name="Hou J."/>
            <person name="Li T.-Q."/>
            <person name="Guan C.-H."/>
            <person name="Wu X."/>
            <person name="Wu H.-Z."/>
            <person name="Ling F."/>
            <person name="Zhang R."/>
            <person name="Shi X.-G."/>
            <person name="Ren J.-P."/>
            <person name="Chen E.-F."/>
            <person name="Sun J.-M."/>
        </authorList>
    </citation>
    <scope>NUCLEOTIDE SEQUENCE</scope>
    <source>
        <strain evidence="2">Adult_tree_wgs_1</strain>
        <tissue evidence="2">Leaves</tissue>
    </source>
</reference>
<dbReference type="Pfam" id="PF05699">
    <property type="entry name" value="Dimer_Tnp_hAT"/>
    <property type="match status" value="1"/>
</dbReference>
<protein>
    <recommendedName>
        <fullName evidence="1">HAT C-terminal dimerisation domain-containing protein</fullName>
    </recommendedName>
</protein>
<dbReference type="PANTHER" id="PTHR23272:SF161">
    <property type="entry name" value="ZINC FINGER BED DOMAIN-CONTAINING PROTEIN RICESLEEPER 1-LIKE"/>
    <property type="match status" value="1"/>
</dbReference>
<dbReference type="InterPro" id="IPR008906">
    <property type="entry name" value="HATC_C_dom"/>
</dbReference>
<name>A0A834GDH2_RHOSS</name>
<organism evidence="2 3">
    <name type="scientific">Rhododendron simsii</name>
    <name type="common">Sims's rhododendron</name>
    <dbReference type="NCBI Taxonomy" id="118357"/>
    <lineage>
        <taxon>Eukaryota</taxon>
        <taxon>Viridiplantae</taxon>
        <taxon>Streptophyta</taxon>
        <taxon>Embryophyta</taxon>
        <taxon>Tracheophyta</taxon>
        <taxon>Spermatophyta</taxon>
        <taxon>Magnoliopsida</taxon>
        <taxon>eudicotyledons</taxon>
        <taxon>Gunneridae</taxon>
        <taxon>Pentapetalae</taxon>
        <taxon>asterids</taxon>
        <taxon>Ericales</taxon>
        <taxon>Ericaceae</taxon>
        <taxon>Ericoideae</taxon>
        <taxon>Rhodoreae</taxon>
        <taxon>Rhododendron</taxon>
    </lineage>
</organism>
<dbReference type="PANTHER" id="PTHR23272">
    <property type="entry name" value="BED FINGER-RELATED"/>
    <property type="match status" value="1"/>
</dbReference>
<dbReference type="OrthoDB" id="1301613at2759"/>
<dbReference type="InterPro" id="IPR012337">
    <property type="entry name" value="RNaseH-like_sf"/>
</dbReference>
<dbReference type="SUPFAM" id="SSF53098">
    <property type="entry name" value="Ribonuclease H-like"/>
    <property type="match status" value="1"/>
</dbReference>
<keyword evidence="3" id="KW-1185">Reference proteome</keyword>
<evidence type="ECO:0000313" key="2">
    <source>
        <dbReference type="EMBL" id="KAF7132340.1"/>
    </source>
</evidence>
<accession>A0A834GDH2</accession>
<dbReference type="EMBL" id="WJXA01000009">
    <property type="protein sequence ID" value="KAF7132340.1"/>
    <property type="molecule type" value="Genomic_DNA"/>
</dbReference>
<sequence>MATGNTLRAEDDAMKSTDAMFEPRINLSNEEEENERVTGKGQVKPDRAKCKYCKHAYKWLSGNGTSNLKKHTLRWNSTYLMLSTTLNHQKAFERLEEEDPLFLLELHTGPPTSNDWDDARYFADFFKFYDATLHLYGSSYDTSNMYFNEVMAVDGFLSSFLNDVQVMYDCDERIEPFDFDLEKELTQMIRDVLDRAFVEEKEDDVGKMKSEIDSHLAECCEKKTPNFDILAWWKVSSCKYLVLSEITRDALAKPISTIASEAAFSTGGRVVDQFRSSLSPRLVECLICMQDWRRAIPLPFEVEENMEEMQQLELDKISVYCAFCISVYNLVNLYAEFYCTKI</sequence>
<comment type="caution">
    <text evidence="2">The sequence shown here is derived from an EMBL/GenBank/DDBJ whole genome shotgun (WGS) entry which is preliminary data.</text>
</comment>
<evidence type="ECO:0000313" key="3">
    <source>
        <dbReference type="Proteomes" id="UP000626092"/>
    </source>
</evidence>
<dbReference type="AlphaFoldDB" id="A0A834GDH2"/>
<proteinExistence type="predicted"/>